<evidence type="ECO:0000313" key="2">
    <source>
        <dbReference type="Proteomes" id="UP000183190"/>
    </source>
</evidence>
<accession>A0A1H6I1P4</accession>
<organism evidence="1 2">
    <name type="scientific">Ruminococcus flavefaciens</name>
    <dbReference type="NCBI Taxonomy" id="1265"/>
    <lineage>
        <taxon>Bacteria</taxon>
        <taxon>Bacillati</taxon>
        <taxon>Bacillota</taxon>
        <taxon>Clostridia</taxon>
        <taxon>Eubacteriales</taxon>
        <taxon>Oscillospiraceae</taxon>
        <taxon>Ruminococcus</taxon>
    </lineage>
</organism>
<name>A0A1H6I1P4_RUMFL</name>
<protein>
    <submittedName>
        <fullName evidence="1">Uncharacterized protein</fullName>
    </submittedName>
</protein>
<dbReference type="RefSeq" id="WP_074714388.1">
    <property type="nucleotide sequence ID" value="NZ_FNWV01000001.1"/>
</dbReference>
<dbReference type="Proteomes" id="UP000183190">
    <property type="component" value="Unassembled WGS sequence"/>
</dbReference>
<dbReference type="OrthoDB" id="1822733at2"/>
<dbReference type="AlphaFoldDB" id="A0A1H6I1P4"/>
<proteinExistence type="predicted"/>
<gene>
    <name evidence="1" type="ORF">SAMN02910265_00590</name>
</gene>
<evidence type="ECO:0000313" key="1">
    <source>
        <dbReference type="EMBL" id="SEH42288.1"/>
    </source>
</evidence>
<reference evidence="1 2" key="1">
    <citation type="submission" date="2016-10" db="EMBL/GenBank/DDBJ databases">
        <authorList>
            <person name="de Groot N.N."/>
        </authorList>
    </citation>
    <scope>NUCLEOTIDE SEQUENCE [LARGE SCALE GENOMIC DNA]</scope>
    <source>
        <strain evidence="1 2">YAD2003</strain>
    </source>
</reference>
<sequence length="80" mass="8724">MLTILKEKFMSFNGERSLVIAELAVDTKNDLPAENGVDGRLISQGTIAWEISTGDLYGFGGDGKWVNQATGEAYDPTNRE</sequence>
<dbReference type="EMBL" id="FNWV01000001">
    <property type="protein sequence ID" value="SEH42288.1"/>
    <property type="molecule type" value="Genomic_DNA"/>
</dbReference>